<dbReference type="CDD" id="cd04160">
    <property type="entry name" value="Arfrp1"/>
    <property type="match status" value="1"/>
</dbReference>
<dbReference type="GO" id="GO:0003924">
    <property type="term" value="F:GTPase activity"/>
    <property type="evidence" value="ECO:0007669"/>
    <property type="project" value="InterPro"/>
</dbReference>
<keyword evidence="10" id="KW-0479">Metal-binding</keyword>
<dbReference type="EMBL" id="LR902663">
    <property type="protein sequence ID" value="CAD7250920.1"/>
    <property type="molecule type" value="Genomic_DNA"/>
</dbReference>
<feature type="binding site" evidence="9">
    <location>
        <begin position="24"/>
        <end position="31"/>
    </location>
    <ligand>
        <name>GTP</name>
        <dbReference type="ChEBI" id="CHEBI:37565"/>
    </ligand>
</feature>
<evidence type="ECO:0000256" key="5">
    <source>
        <dbReference type="ARBA" id="ARBA00023134"/>
    </source>
</evidence>
<dbReference type="PRINTS" id="PR00449">
    <property type="entry name" value="RASTRNSFRMNG"/>
</dbReference>
<accession>A0A7R9FQ47</accession>
<dbReference type="Pfam" id="PF00025">
    <property type="entry name" value="Arf"/>
    <property type="match status" value="1"/>
</dbReference>
<dbReference type="GO" id="GO:0005525">
    <property type="term" value="F:GTP binding"/>
    <property type="evidence" value="ECO:0007669"/>
    <property type="project" value="UniProtKB-KW"/>
</dbReference>
<keyword evidence="3" id="KW-0007">Acetylation</keyword>
<dbReference type="FunFam" id="3.40.50.300:FF:000509">
    <property type="entry name" value="ADP-ribosylation factor-related protein 1"/>
    <property type="match status" value="1"/>
</dbReference>
<feature type="binding site" evidence="9">
    <location>
        <position position="78"/>
    </location>
    <ligand>
        <name>GTP</name>
        <dbReference type="ChEBI" id="CHEBI:37565"/>
    </ligand>
</feature>
<dbReference type="GO" id="GO:0034067">
    <property type="term" value="P:protein localization to Golgi apparatus"/>
    <property type="evidence" value="ECO:0007669"/>
    <property type="project" value="TreeGrafter"/>
</dbReference>
<feature type="binding site" evidence="10">
    <location>
        <position position="31"/>
    </location>
    <ligand>
        <name>Mg(2+)</name>
        <dbReference type="ChEBI" id="CHEBI:18420"/>
    </ligand>
</feature>
<evidence type="ECO:0000313" key="11">
    <source>
        <dbReference type="EMBL" id="CAD7250920.1"/>
    </source>
</evidence>
<dbReference type="Proteomes" id="UP000677054">
    <property type="component" value="Unassembled WGS sequence"/>
</dbReference>
<evidence type="ECO:0000256" key="2">
    <source>
        <dbReference type="ARBA" id="ARBA00022741"/>
    </source>
</evidence>
<evidence type="ECO:0000313" key="12">
    <source>
        <dbReference type="Proteomes" id="UP000677054"/>
    </source>
</evidence>
<reference evidence="11" key="1">
    <citation type="submission" date="2020-11" db="EMBL/GenBank/DDBJ databases">
        <authorList>
            <person name="Tran Van P."/>
        </authorList>
    </citation>
    <scope>NUCLEOTIDE SEQUENCE</scope>
</reference>
<dbReference type="GO" id="GO:0016020">
    <property type="term" value="C:membrane"/>
    <property type="evidence" value="ECO:0007669"/>
    <property type="project" value="UniProtKB-ARBA"/>
</dbReference>
<evidence type="ECO:0000256" key="1">
    <source>
        <dbReference type="ARBA" id="ARBA00004601"/>
    </source>
</evidence>
<organism evidence="11">
    <name type="scientific">Darwinula stevensoni</name>
    <dbReference type="NCBI Taxonomy" id="69355"/>
    <lineage>
        <taxon>Eukaryota</taxon>
        <taxon>Metazoa</taxon>
        <taxon>Ecdysozoa</taxon>
        <taxon>Arthropoda</taxon>
        <taxon>Crustacea</taxon>
        <taxon>Oligostraca</taxon>
        <taxon>Ostracoda</taxon>
        <taxon>Podocopa</taxon>
        <taxon>Podocopida</taxon>
        <taxon>Darwinulocopina</taxon>
        <taxon>Darwinuloidea</taxon>
        <taxon>Darwinulidae</taxon>
        <taxon>Darwinula</taxon>
    </lineage>
</organism>
<dbReference type="GO" id="GO:0043001">
    <property type="term" value="P:Golgi to plasma membrane protein transport"/>
    <property type="evidence" value="ECO:0007669"/>
    <property type="project" value="TreeGrafter"/>
</dbReference>
<dbReference type="GO" id="GO:0046872">
    <property type="term" value="F:metal ion binding"/>
    <property type="evidence" value="ECO:0007669"/>
    <property type="project" value="UniProtKB-KW"/>
</dbReference>
<comment type="function">
    <text evidence="6">Trans-Golgi-associated GTPase that regulates protein sorting. Controls the targeting of ARL1 and its effector to the trans-Golgi. Required for the lipidation of chylomicrons in the intestine and required for VLDL lipidation in the liver.</text>
</comment>
<gene>
    <name evidence="11" type="ORF">DSTB1V02_LOCUS10689</name>
</gene>
<evidence type="ECO:0000256" key="4">
    <source>
        <dbReference type="ARBA" id="ARBA00023034"/>
    </source>
</evidence>
<sequence>MFTLLYGLWKWIFRKDEYFILILGLDNAGKTTYLEQTKTRFTKNYKALPPNKVTATVGLNIGKVDTLGVRLNFWDLGGQEELQSLWDKYYAECHAIIYVIDASDRSRLAESKAAFDQMIKSEHLIGVPLLILANKQDIPDCMGVREVKPVFADSGDLIGRRDCLVMPICALNGEGVEESIQWLTDCVLRNSTIRPPKEDKE</sequence>
<dbReference type="SMART" id="SM00177">
    <property type="entry name" value="ARF"/>
    <property type="match status" value="1"/>
</dbReference>
<dbReference type="InterPro" id="IPR005225">
    <property type="entry name" value="Small_GTP-bd"/>
</dbReference>
<keyword evidence="4" id="KW-0333">Golgi apparatus</keyword>
<keyword evidence="5 9" id="KW-0342">GTP-binding</keyword>
<dbReference type="NCBIfam" id="TIGR00231">
    <property type="entry name" value="small_GTP"/>
    <property type="match status" value="1"/>
</dbReference>
<keyword evidence="12" id="KW-1185">Reference proteome</keyword>
<dbReference type="InterPro" id="IPR024156">
    <property type="entry name" value="Small_GTPase_ARF"/>
</dbReference>
<evidence type="ECO:0000256" key="7">
    <source>
        <dbReference type="ARBA" id="ARBA00038765"/>
    </source>
</evidence>
<keyword evidence="10" id="KW-0460">Magnesium</keyword>
<feature type="binding site" evidence="10">
    <location>
        <position position="56"/>
    </location>
    <ligand>
        <name>Mg(2+)</name>
        <dbReference type="ChEBI" id="CHEBI:18420"/>
    </ligand>
</feature>
<comment type="subcellular location">
    <subcellularLocation>
        <location evidence="1">Golgi apparatus</location>
        <location evidence="1">trans-Golgi network</location>
    </subcellularLocation>
</comment>
<evidence type="ECO:0000256" key="3">
    <source>
        <dbReference type="ARBA" id="ARBA00022990"/>
    </source>
</evidence>
<evidence type="ECO:0000256" key="6">
    <source>
        <dbReference type="ARBA" id="ARBA00037377"/>
    </source>
</evidence>
<dbReference type="PANTHER" id="PTHR45909:SF1">
    <property type="entry name" value="ADP-RIBOSYLATION FACTOR-RELATED PROTEIN 1"/>
    <property type="match status" value="1"/>
</dbReference>
<dbReference type="EMBL" id="CAJPEV010003146">
    <property type="protein sequence ID" value="CAG0899065.1"/>
    <property type="molecule type" value="Genomic_DNA"/>
</dbReference>
<dbReference type="PANTHER" id="PTHR45909">
    <property type="entry name" value="ADP-RIBOSYLATION FACTOR-RELATED PROTEIN 1"/>
    <property type="match status" value="1"/>
</dbReference>
<evidence type="ECO:0000256" key="10">
    <source>
        <dbReference type="PIRSR" id="PIRSR606689-2"/>
    </source>
</evidence>
<feature type="binding site" evidence="9">
    <location>
        <begin position="134"/>
        <end position="137"/>
    </location>
    <ligand>
        <name>GTP</name>
        <dbReference type="ChEBI" id="CHEBI:37565"/>
    </ligand>
</feature>
<dbReference type="InterPro" id="IPR006689">
    <property type="entry name" value="Small_GTPase_ARF/SAR"/>
</dbReference>
<dbReference type="InterPro" id="IPR027417">
    <property type="entry name" value="P-loop_NTPase"/>
</dbReference>
<keyword evidence="2 9" id="KW-0547">Nucleotide-binding</keyword>
<name>A0A7R9FQ47_9CRUS</name>
<evidence type="ECO:0000256" key="9">
    <source>
        <dbReference type="PIRSR" id="PIRSR606689-1"/>
    </source>
</evidence>
<dbReference type="Gene3D" id="3.40.50.300">
    <property type="entry name" value="P-loop containing nucleotide triphosphate hydrolases"/>
    <property type="match status" value="1"/>
</dbReference>
<dbReference type="SMART" id="SM00178">
    <property type="entry name" value="SAR"/>
    <property type="match status" value="1"/>
</dbReference>
<dbReference type="PROSITE" id="PS51417">
    <property type="entry name" value="ARF"/>
    <property type="match status" value="1"/>
</dbReference>
<comment type="subunit">
    <text evidence="7">Interacts with SYS1.</text>
</comment>
<dbReference type="SMART" id="SM00175">
    <property type="entry name" value="RAB"/>
    <property type="match status" value="1"/>
</dbReference>
<dbReference type="GO" id="GO:0006886">
    <property type="term" value="P:intracellular protein transport"/>
    <property type="evidence" value="ECO:0007669"/>
    <property type="project" value="TreeGrafter"/>
</dbReference>
<evidence type="ECO:0000256" key="8">
    <source>
        <dbReference type="ARBA" id="ARBA00039478"/>
    </source>
</evidence>
<dbReference type="GO" id="GO:0005794">
    <property type="term" value="C:Golgi apparatus"/>
    <property type="evidence" value="ECO:0007669"/>
    <property type="project" value="UniProtKB-SubCell"/>
</dbReference>
<dbReference type="AlphaFoldDB" id="A0A7R9FQ47"/>
<protein>
    <recommendedName>
        <fullName evidence="8">ADP-ribosylation factor-related protein 1</fullName>
    </recommendedName>
</protein>
<dbReference type="OrthoDB" id="414781at2759"/>
<proteinExistence type="predicted"/>
<dbReference type="SUPFAM" id="SSF52540">
    <property type="entry name" value="P-loop containing nucleoside triphosphate hydrolases"/>
    <property type="match status" value="1"/>
</dbReference>